<dbReference type="GeneID" id="1445480"/>
<dbReference type="PANTHER" id="PTHR11365">
    <property type="entry name" value="5-OXOPROLINASE RELATED"/>
    <property type="match status" value="1"/>
</dbReference>
<dbReference type="KEGG" id="ape:APE_2530.1"/>
<dbReference type="Pfam" id="PF02538">
    <property type="entry name" value="Hydantoinase_B"/>
    <property type="match status" value="1"/>
</dbReference>
<dbReference type="InterPro" id="IPR045079">
    <property type="entry name" value="Oxoprolinase-like"/>
</dbReference>
<dbReference type="RefSeq" id="WP_010867067.1">
    <property type="nucleotide sequence ID" value="NC_000854.2"/>
</dbReference>
<dbReference type="PIR" id="B72486">
    <property type="entry name" value="B72486"/>
</dbReference>
<dbReference type="AlphaFoldDB" id="Q9Y8V4"/>
<dbReference type="InterPro" id="IPR003692">
    <property type="entry name" value="Hydantoinase_B"/>
</dbReference>
<evidence type="ECO:0000259" key="1">
    <source>
        <dbReference type="Pfam" id="PF02538"/>
    </source>
</evidence>
<dbReference type="GO" id="GO:0017168">
    <property type="term" value="F:5-oxoprolinase (ATP-hydrolyzing) activity"/>
    <property type="evidence" value="ECO:0007669"/>
    <property type="project" value="TreeGrafter"/>
</dbReference>
<proteinExistence type="predicted"/>
<dbReference type="GO" id="GO:0006749">
    <property type="term" value="P:glutathione metabolic process"/>
    <property type="evidence" value="ECO:0007669"/>
    <property type="project" value="TreeGrafter"/>
</dbReference>
<accession>Q9Y8V4</accession>
<dbReference type="PATRIC" id="fig|272557.25.peg.1681"/>
<gene>
    <name evidence="2" type="primary">hyuB</name>
    <name evidence="2" type="ordered locus">APE_2530.1</name>
</gene>
<name>Q9Y8V4_AERPE</name>
<organism evidence="2 3">
    <name type="scientific">Aeropyrum pernix (strain ATCC 700893 / DSM 11879 / JCM 9820 / NBRC 100138 / K1)</name>
    <dbReference type="NCBI Taxonomy" id="272557"/>
    <lineage>
        <taxon>Archaea</taxon>
        <taxon>Thermoproteota</taxon>
        <taxon>Thermoprotei</taxon>
        <taxon>Desulfurococcales</taxon>
        <taxon>Desulfurococcaceae</taxon>
        <taxon>Aeropyrum</taxon>
    </lineage>
</organism>
<dbReference type="Proteomes" id="UP000002518">
    <property type="component" value="Chromosome"/>
</dbReference>
<dbReference type="STRING" id="272557.APE_2530.1"/>
<evidence type="ECO:0000313" key="3">
    <source>
        <dbReference type="Proteomes" id="UP000002518"/>
    </source>
</evidence>
<evidence type="ECO:0000313" key="2">
    <source>
        <dbReference type="EMBL" id="BAA81546.2"/>
    </source>
</evidence>
<feature type="domain" description="Hydantoinase B/oxoprolinase" evidence="1">
    <location>
        <begin position="4"/>
        <end position="522"/>
    </location>
</feature>
<dbReference type="eggNOG" id="arCOG01512">
    <property type="taxonomic scope" value="Archaea"/>
</dbReference>
<keyword evidence="3" id="KW-1185">Reference proteome</keyword>
<sequence>MALDSVTIEVIRNSAIYISEEMGVVLRDTAFSPNIKDRLDHSCAVLAPDGSLVAQAEHIPVHLGSMSVGVVNLVKYIEDLGMDLGVGDVVVTNDPYISGTHLNDLMAIKPVYAGDFHIAYVANKAHHVDVGGLVPGSIGGGAKELREEGIVIEPVKVVEAGSVRWDIVRMLEANVRTPRYFRGDLMAQIASLNVGEARLRELAGRYGGSALVEAWESILGYTERYTREKIGEVAALASGVYRARDYMETSKGELLEIVATLTIDKGRLTVDYTGTSKQVDEPINAVYGVTVAATLFALKSTLDPEMPMNQGFFRIVEIKAPEGTLVNPLKPAPVGGGNVETSQRIADVVFRALAEALPERVPAASCGTMSNVMVGGRGWAFYETNACGSGARPCCDGVDGVHTNMTNTLNTPIEVIEREYPILFNAYELRPDSGGPGMYRGGLGVVRAFTALEDNVTITIFAERGLTRPWGLSGGRPGRSFEAVITRAAGEVERLMSKHTAKLNRGDTIAIYTPGGGGYGDPCKRDRSLIERDLREGRITMESAVKDYCYDS</sequence>
<dbReference type="GO" id="GO:0005829">
    <property type="term" value="C:cytosol"/>
    <property type="evidence" value="ECO:0007669"/>
    <property type="project" value="TreeGrafter"/>
</dbReference>
<dbReference type="EMBL" id="BA000002">
    <property type="protein sequence ID" value="BAA81546.2"/>
    <property type="molecule type" value="Genomic_DNA"/>
</dbReference>
<dbReference type="EnsemblBacteria" id="BAA81546">
    <property type="protein sequence ID" value="BAA81546"/>
    <property type="gene ID" value="APE_2530.1"/>
</dbReference>
<protein>
    <submittedName>
        <fullName evidence="2">Hydantoin utilization protein B</fullName>
    </submittedName>
</protein>
<reference evidence="2 3" key="1">
    <citation type="journal article" date="1999" name="DNA Res.">
        <title>Complete genome sequence of an aerobic hyper-thermophilic crenarchaeon, Aeropyrum pernix K1.</title>
        <authorList>
            <person name="Kawarabayasi Y."/>
            <person name="Hino Y."/>
            <person name="Horikawa H."/>
            <person name="Yamazaki S."/>
            <person name="Haikawa Y."/>
            <person name="Jin-no K."/>
            <person name="Takahashi M."/>
            <person name="Sekine M."/>
            <person name="Baba S."/>
            <person name="Ankai A."/>
            <person name="Kosugi H."/>
            <person name="Hosoyama A."/>
            <person name="Fukui S."/>
            <person name="Nagai Y."/>
            <person name="Nishijima K."/>
            <person name="Nakazawa H."/>
            <person name="Takamiya M."/>
            <person name="Masuda S."/>
            <person name="Funahashi T."/>
            <person name="Tanaka T."/>
            <person name="Kudoh Y."/>
            <person name="Yamazaki J."/>
            <person name="Kushida N."/>
            <person name="Oguchi A."/>
            <person name="Aoki K."/>
            <person name="Kubota K."/>
            <person name="Nakamura Y."/>
            <person name="Nomura N."/>
            <person name="Sako Y."/>
            <person name="Kikuchi H."/>
        </authorList>
    </citation>
    <scope>NUCLEOTIDE SEQUENCE [LARGE SCALE GENOMIC DNA]</scope>
    <source>
        <strain evidence="3">ATCC 700893 / DSM 11879 / JCM 9820 / NBRC 100138 / K1</strain>
    </source>
</reference>
<dbReference type="PANTHER" id="PTHR11365:SF23">
    <property type="entry name" value="HYPOTHETICAL 5-OXOPROLINASE (EUROFUNG)-RELATED"/>
    <property type="match status" value="1"/>
</dbReference>